<accession>A0ACC2PI82</accession>
<evidence type="ECO:0000313" key="1">
    <source>
        <dbReference type="EMBL" id="KAJ8683151.1"/>
    </source>
</evidence>
<protein>
    <submittedName>
        <fullName evidence="1">Uncharacterized protein</fullName>
    </submittedName>
</protein>
<proteinExistence type="predicted"/>
<gene>
    <name evidence="1" type="ORF">QAD02_018943</name>
</gene>
<reference evidence="1" key="1">
    <citation type="submission" date="2023-04" db="EMBL/GenBank/DDBJ databases">
        <title>A chromosome-level genome assembly of the parasitoid wasp Eretmocerus hayati.</title>
        <authorList>
            <person name="Zhong Y."/>
            <person name="Liu S."/>
            <person name="Liu Y."/>
        </authorList>
    </citation>
    <scope>NUCLEOTIDE SEQUENCE</scope>
    <source>
        <strain evidence="1">ZJU_SS_LIU_2023</strain>
    </source>
</reference>
<name>A0ACC2PI82_9HYME</name>
<organism evidence="1 2">
    <name type="scientific">Eretmocerus hayati</name>
    <dbReference type="NCBI Taxonomy" id="131215"/>
    <lineage>
        <taxon>Eukaryota</taxon>
        <taxon>Metazoa</taxon>
        <taxon>Ecdysozoa</taxon>
        <taxon>Arthropoda</taxon>
        <taxon>Hexapoda</taxon>
        <taxon>Insecta</taxon>
        <taxon>Pterygota</taxon>
        <taxon>Neoptera</taxon>
        <taxon>Endopterygota</taxon>
        <taxon>Hymenoptera</taxon>
        <taxon>Apocrita</taxon>
        <taxon>Proctotrupomorpha</taxon>
        <taxon>Chalcidoidea</taxon>
        <taxon>Aphelinidae</taxon>
        <taxon>Aphelininae</taxon>
        <taxon>Eretmocerus</taxon>
    </lineage>
</organism>
<sequence>MLQKEGKNSQRRKRHRVKISKYAPIFKWLPKYTQYQAVSDAIAGITIGLTMIPQSIAYASLAGLTAEFGLYSSFLGGFLYTLLGSVKEISIGPTSLMALLTIEFTKGTNTDFVILLTFLAGCIEFLMGSLNLGFLVDFISLPVTSGFTSATAVIIIVSQLKGLLGLKFQSENMVDQLSKICRNYEKIRLADCLLGVTSIAILLTLRKLKDIRTSNSAMGKMLWFLSVGRNALVVLACSVISFYLHQAGYKPFVLSGNVTSGMPNVTLPKFSTIYQNQTYGFLDMCRHLGSGIIILPLVSVLANVAIAKVFASGASVNASQEMRTLGLCNLLGSCVSSMPTAGAFTRSAVSHASGIQTPMAGVYSGFMTIFALSFLTPYFYFIPKPVLSAVLISAVIFLFDWQIVQRLWTGSKRDALATVGTFVACIFFNVEAGLLFGISFNIVYLLFLSARPKIRVTQCT</sequence>
<keyword evidence="2" id="KW-1185">Reference proteome</keyword>
<dbReference type="Proteomes" id="UP001239111">
    <property type="component" value="Chromosome 1"/>
</dbReference>
<dbReference type="EMBL" id="CM056741">
    <property type="protein sequence ID" value="KAJ8683151.1"/>
    <property type="molecule type" value="Genomic_DNA"/>
</dbReference>
<feature type="non-terminal residue" evidence="1">
    <location>
        <position position="460"/>
    </location>
</feature>
<evidence type="ECO:0000313" key="2">
    <source>
        <dbReference type="Proteomes" id="UP001239111"/>
    </source>
</evidence>
<comment type="caution">
    <text evidence="1">The sequence shown here is derived from an EMBL/GenBank/DDBJ whole genome shotgun (WGS) entry which is preliminary data.</text>
</comment>